<name>A0A4U6U5N2_SETVI</name>
<feature type="region of interest" description="Disordered" evidence="1">
    <location>
        <begin position="157"/>
        <end position="193"/>
    </location>
</feature>
<reference evidence="2" key="1">
    <citation type="submission" date="2019-03" db="EMBL/GenBank/DDBJ databases">
        <title>WGS assembly of Setaria viridis.</title>
        <authorList>
            <person name="Huang P."/>
            <person name="Jenkins J."/>
            <person name="Grimwood J."/>
            <person name="Barry K."/>
            <person name="Healey A."/>
            <person name="Mamidi S."/>
            <person name="Sreedasyam A."/>
            <person name="Shu S."/>
            <person name="Feldman M."/>
            <person name="Wu J."/>
            <person name="Yu Y."/>
            <person name="Chen C."/>
            <person name="Johnson J."/>
            <person name="Rokhsar D."/>
            <person name="Baxter I."/>
            <person name="Schmutz J."/>
            <person name="Brutnell T."/>
            <person name="Kellogg E."/>
        </authorList>
    </citation>
    <scope>NUCLEOTIDE SEQUENCE [LARGE SCALE GENOMIC DNA]</scope>
</reference>
<dbReference type="EMBL" id="CM016557">
    <property type="protein sequence ID" value="TKW09494.1"/>
    <property type="molecule type" value="Genomic_DNA"/>
</dbReference>
<evidence type="ECO:0000313" key="3">
    <source>
        <dbReference type="Proteomes" id="UP000298652"/>
    </source>
</evidence>
<gene>
    <name evidence="2" type="ORF">SEVIR_6G105300v2</name>
</gene>
<organism evidence="2 3">
    <name type="scientific">Setaria viridis</name>
    <name type="common">Green bristlegrass</name>
    <name type="synonym">Setaria italica subsp. viridis</name>
    <dbReference type="NCBI Taxonomy" id="4556"/>
    <lineage>
        <taxon>Eukaryota</taxon>
        <taxon>Viridiplantae</taxon>
        <taxon>Streptophyta</taxon>
        <taxon>Embryophyta</taxon>
        <taxon>Tracheophyta</taxon>
        <taxon>Spermatophyta</taxon>
        <taxon>Magnoliopsida</taxon>
        <taxon>Liliopsida</taxon>
        <taxon>Poales</taxon>
        <taxon>Poaceae</taxon>
        <taxon>PACMAD clade</taxon>
        <taxon>Panicoideae</taxon>
        <taxon>Panicodae</taxon>
        <taxon>Paniceae</taxon>
        <taxon>Cenchrinae</taxon>
        <taxon>Setaria</taxon>
    </lineage>
</organism>
<dbReference type="AlphaFoldDB" id="A0A4U6U5N2"/>
<sequence>MNSTHFNILGACPSSSTIDCLNYLPSAESLLQESDQNFTFSPLIGNSRKGNRWFLSRPLPLHLQKKIKARISPYTCPWSQAFLDQAANFKTLALVVDYDLRRSERKKDQLKCFKSSGCPHSNCIGCSMKPPVLPPSMVRNLGESFCKIDGPPLTDEALLKKKKVAGPGGKKPASRKPAPKEDDALKTKKSIRK</sequence>
<proteinExistence type="predicted"/>
<keyword evidence="3" id="KW-1185">Reference proteome</keyword>
<dbReference type="PANTHER" id="PTHR33075">
    <property type="entry name" value="OS02G0499800 PROTEIN"/>
    <property type="match status" value="1"/>
</dbReference>
<accession>A0A4U6U5N2</accession>
<protein>
    <submittedName>
        <fullName evidence="2">Uncharacterized protein</fullName>
    </submittedName>
</protein>
<evidence type="ECO:0000256" key="1">
    <source>
        <dbReference type="SAM" id="MobiDB-lite"/>
    </source>
</evidence>
<evidence type="ECO:0000313" key="2">
    <source>
        <dbReference type="EMBL" id="TKW09494.1"/>
    </source>
</evidence>
<dbReference type="Gramene" id="TKW09494">
    <property type="protein sequence ID" value="TKW09494"/>
    <property type="gene ID" value="SEVIR_6G105300v2"/>
</dbReference>
<dbReference type="Proteomes" id="UP000298652">
    <property type="component" value="Chromosome 6"/>
</dbReference>